<feature type="transmembrane region" description="Helical" evidence="2">
    <location>
        <begin position="876"/>
        <end position="895"/>
    </location>
</feature>
<dbReference type="SUPFAM" id="SSF82866">
    <property type="entry name" value="Multidrug efflux transporter AcrB transmembrane domain"/>
    <property type="match status" value="2"/>
</dbReference>
<proteinExistence type="predicted"/>
<feature type="transmembrane region" description="Helical" evidence="2">
    <location>
        <begin position="1004"/>
        <end position="1026"/>
    </location>
</feature>
<evidence type="ECO:0000256" key="1">
    <source>
        <dbReference type="SAM" id="MobiDB-lite"/>
    </source>
</evidence>
<protein>
    <submittedName>
        <fullName evidence="3">Efflux RND transporter permease subunit</fullName>
    </submittedName>
</protein>
<reference evidence="3 4" key="1">
    <citation type="submission" date="2018-08" db="EMBL/GenBank/DDBJ databases">
        <title>Vibrio isolated from the Eastern China Marginal Seas.</title>
        <authorList>
            <person name="Li Y."/>
        </authorList>
    </citation>
    <scope>NUCLEOTIDE SEQUENCE [LARGE SCALE GENOMIC DNA]</scope>
    <source>
        <strain evidence="3 4">BEI233</strain>
    </source>
</reference>
<keyword evidence="4" id="KW-1185">Reference proteome</keyword>
<evidence type="ECO:0000313" key="4">
    <source>
        <dbReference type="Proteomes" id="UP000273252"/>
    </source>
</evidence>
<comment type="caution">
    <text evidence="3">The sequence shown here is derived from an EMBL/GenBank/DDBJ whole genome shotgun (WGS) entry which is preliminary data.</text>
</comment>
<evidence type="ECO:0000256" key="2">
    <source>
        <dbReference type="SAM" id="Phobius"/>
    </source>
</evidence>
<feature type="transmembrane region" description="Helical" evidence="2">
    <location>
        <begin position="376"/>
        <end position="397"/>
    </location>
</feature>
<dbReference type="InterPro" id="IPR001036">
    <property type="entry name" value="Acrflvin-R"/>
</dbReference>
<dbReference type="AlphaFoldDB" id="A0A3A6QQW1"/>
<dbReference type="Pfam" id="PF00873">
    <property type="entry name" value="ACR_tran"/>
    <property type="match status" value="1"/>
</dbReference>
<dbReference type="Gene3D" id="3.30.70.1320">
    <property type="entry name" value="Multidrug efflux transporter AcrB pore domain like"/>
    <property type="match status" value="1"/>
</dbReference>
<dbReference type="OrthoDB" id="9757940at2"/>
<evidence type="ECO:0000313" key="3">
    <source>
        <dbReference type="EMBL" id="RJX70185.1"/>
    </source>
</evidence>
<feature type="transmembrane region" description="Helical" evidence="2">
    <location>
        <begin position="540"/>
        <end position="559"/>
    </location>
</feature>
<feature type="transmembrane region" description="Helical" evidence="2">
    <location>
        <begin position="27"/>
        <end position="47"/>
    </location>
</feature>
<dbReference type="SUPFAM" id="SSF82714">
    <property type="entry name" value="Multidrug efflux transporter AcrB TolC docking domain, DN and DC subdomains"/>
    <property type="match status" value="2"/>
</dbReference>
<feature type="transmembrane region" description="Helical" evidence="2">
    <location>
        <begin position="449"/>
        <end position="467"/>
    </location>
</feature>
<feature type="region of interest" description="Disordered" evidence="1">
    <location>
        <begin position="1034"/>
        <end position="1061"/>
    </location>
</feature>
<organism evidence="3 4">
    <name type="scientific">Vibrio sinensis</name>
    <dbReference type="NCBI Taxonomy" id="2302434"/>
    <lineage>
        <taxon>Bacteria</taxon>
        <taxon>Pseudomonadati</taxon>
        <taxon>Pseudomonadota</taxon>
        <taxon>Gammaproteobacteria</taxon>
        <taxon>Vibrionales</taxon>
        <taxon>Vibrionaceae</taxon>
        <taxon>Vibrio</taxon>
    </lineage>
</organism>
<dbReference type="Gene3D" id="1.20.1640.10">
    <property type="entry name" value="Multidrug efflux transporter AcrB transmembrane domain"/>
    <property type="match status" value="2"/>
</dbReference>
<dbReference type="PANTHER" id="PTHR32063:SF18">
    <property type="entry name" value="CATION EFFLUX SYSTEM PROTEIN"/>
    <property type="match status" value="1"/>
</dbReference>
<keyword evidence="2" id="KW-0812">Transmembrane</keyword>
<dbReference type="GO" id="GO:0042910">
    <property type="term" value="F:xenobiotic transmembrane transporter activity"/>
    <property type="evidence" value="ECO:0007669"/>
    <property type="project" value="TreeGrafter"/>
</dbReference>
<keyword evidence="2" id="KW-1133">Transmembrane helix</keyword>
<feature type="transmembrane region" description="Helical" evidence="2">
    <location>
        <begin position="902"/>
        <end position="922"/>
    </location>
</feature>
<dbReference type="EMBL" id="QVMU01000012">
    <property type="protein sequence ID" value="RJX70185.1"/>
    <property type="molecule type" value="Genomic_DNA"/>
</dbReference>
<dbReference type="PANTHER" id="PTHR32063">
    <property type="match status" value="1"/>
</dbReference>
<feature type="transmembrane region" description="Helical" evidence="2">
    <location>
        <begin position="479"/>
        <end position="502"/>
    </location>
</feature>
<keyword evidence="2" id="KW-0472">Membrane</keyword>
<dbReference type="PRINTS" id="PR00702">
    <property type="entry name" value="ACRIFLAVINRP"/>
</dbReference>
<dbReference type="Gene3D" id="3.30.70.1430">
    <property type="entry name" value="Multidrug efflux transporter AcrB pore domain"/>
    <property type="match status" value="2"/>
</dbReference>
<dbReference type="Proteomes" id="UP000273252">
    <property type="component" value="Unassembled WGS sequence"/>
</dbReference>
<dbReference type="Gene3D" id="3.30.70.1440">
    <property type="entry name" value="Multidrug efflux transporter AcrB pore domain"/>
    <property type="match status" value="1"/>
</dbReference>
<accession>A0A3A6QQW1</accession>
<dbReference type="Gene3D" id="3.30.2090.10">
    <property type="entry name" value="Multidrug efflux transporter AcrB TolC docking domain, DN and DC subdomains"/>
    <property type="match status" value="2"/>
</dbReference>
<sequence length="1061" mass="117350">MSDEQLNKPSSDDEITGIAAYFIRNKVISWMIALIFLIGGISSFFGLGRLEDPAFTIKDAMVVTAYPGATPQQVEEEVTYPLEKAIQQLTYVDEVNSISSRGLSQITVTMKNNYGPNDLPQIWDELRRKVNDLNGQFPPGVEEPQVIDDFGDVYGILLAITGEGYSYKELLDYVDYLRRELELVNGVSKVSVTGQQQEQVFIEMSTKRLSSLGISPNTVFNLLSTQNIVSNAGAIRIGSEYVRIHPTGEFQNVDQLGDLILSETGSQGLIYLKDVADIKRGYVEVPSNVITFKGDVALNVGVSFAQGVNVVEVGEGFDRRLAELKYQQPVGVSIAEIYSQPKEVDKSVRGFVVSLGQAVAIVIIVLLFFMGLRSGLLIGLILLLTVLGTFIFMKYYQIDLQRISLGALVIALGMLVDNAIVVVEGILIGTQKGRSRMQAATDIVTQTKWPLLGATVIAVTAFAPIGLSEDSTGEYCGTLFTVLLISLMLSWFTAISLTPFFADLFFRGMKNKQEDGESDPYNGIIFVVYKGFLEFCLKRAWLTVVVCLLGLAASVYGFTHVKQSFFPSSTTPMFQVDVWLPEGTDIRATNTKLVALESWLAKQDSVAHITTTAGKGLQRFMLTYAPEKSYAAYGEITVRMENYESLPAIMSNFRDYIENQMPEIAYKLKQIELGPGGGAKIEARIIGSDPTVLRTIASQVIDIMNADSGATNVRHDWRERTKVLEPQFNESQARRYGITKSDVDDILALSFSGKAIGVYRDGTTLMPIVARLPDSERVDIRNIEGMKIWSPALSEYIPLQQVAPGYEFKWEDPIIVRKNRKRMLTIMADPDILGEETAATLQKRLQVQIESIELPPGYFLEWGGEYESSGDAQASLFTTMPLGYLFMFLITIFLFNSVKEPLIVWFTVPLALIGVTTGLLALNTPFGFMALLGFLSLSGMVLKNGIVLLDQVEIEMKSGKDPYLAVVDAAVSRVRPVCMAAITTILGMIPLLPDIFFKPMAVTIMFGLGFATVLTLIVVPVLYRLFHRIHVPQSNDTQNHHTHGNHTRGDKRDGVEVSDMN</sequence>
<gene>
    <name evidence="3" type="ORF">DZ860_13595</name>
</gene>
<feature type="transmembrane region" description="Helical" evidence="2">
    <location>
        <begin position="928"/>
        <end position="949"/>
    </location>
</feature>
<feature type="transmembrane region" description="Helical" evidence="2">
    <location>
        <begin position="350"/>
        <end position="369"/>
    </location>
</feature>
<feature type="transmembrane region" description="Helical" evidence="2">
    <location>
        <begin position="970"/>
        <end position="992"/>
    </location>
</feature>
<dbReference type="SUPFAM" id="SSF82693">
    <property type="entry name" value="Multidrug efflux transporter AcrB pore domain, PN1, PN2, PC1 and PC2 subdomains"/>
    <property type="match status" value="2"/>
</dbReference>
<dbReference type="InterPro" id="IPR027463">
    <property type="entry name" value="AcrB_DN_DC_subdom"/>
</dbReference>
<name>A0A3A6QQW1_9VIBR</name>
<dbReference type="GO" id="GO:0005886">
    <property type="term" value="C:plasma membrane"/>
    <property type="evidence" value="ECO:0007669"/>
    <property type="project" value="TreeGrafter"/>
</dbReference>
<feature type="transmembrane region" description="Helical" evidence="2">
    <location>
        <begin position="403"/>
        <end position="428"/>
    </location>
</feature>